<dbReference type="EMBL" id="JAENHL010000006">
    <property type="protein sequence ID" value="MBK1865991.1"/>
    <property type="molecule type" value="Genomic_DNA"/>
</dbReference>
<dbReference type="Proteomes" id="UP000616151">
    <property type="component" value="Unassembled WGS sequence"/>
</dbReference>
<keyword evidence="2" id="KW-1185">Reference proteome</keyword>
<reference evidence="1" key="1">
    <citation type="submission" date="2021-01" db="EMBL/GenBank/DDBJ databases">
        <authorList>
            <person name="Sun Q."/>
        </authorList>
    </citation>
    <scope>NUCLEOTIDE SEQUENCE</scope>
    <source>
        <strain evidence="1">YIM B02566</strain>
    </source>
</reference>
<comment type="caution">
    <text evidence="1">The sequence shown here is derived from an EMBL/GenBank/DDBJ whole genome shotgun (WGS) entry which is preliminary data.</text>
</comment>
<sequence length="473" mass="49470">MTDARLSDDRTIAGRADLLIIPAFSTAGGGAEPASLWPYDDDRVARLLAKDKAFTGEAGQFSALLISDHLPPVLAIGLGRRDSLDADTLRRGAMVAAQTSSGRGTVVFALDIADFGIRAVIEGFLLGRYDYAKGEDTSFTVLARAADERAFAIGRTAASRANWVRRLVETPPNALPPRAFADILAAEAQKLGIAAEIWDDAALSEHGFGALQAVGSGSRNAPLAVRLEHGSGARRLGLAGKGMTFDSGGINLKRKLTEIAWMKADMAAAAAVAGAIFASVELGADPDTLAILPIAENMPSGSAVRPGDVVTHPDGRRTEITDTDCEGRLILADAIAFLAKSNVEAIIDVGTLTDGGGVGTALWGCWTNEASLAKTMTDAGARAGEPGWHLPLRAEYERLLASKVADIANYSLDAGDSGQLAATYLRSFAGTKPWLHIDIGGCAYLEQASAPWPQGATGAPLRALLQLLLDRST</sequence>
<name>A0ACC5R007_9HYPH</name>
<accession>A0ACC5R007</accession>
<evidence type="ECO:0000313" key="1">
    <source>
        <dbReference type="EMBL" id="MBK1865991.1"/>
    </source>
</evidence>
<evidence type="ECO:0000313" key="2">
    <source>
        <dbReference type="Proteomes" id="UP000616151"/>
    </source>
</evidence>
<organism evidence="1 2">
    <name type="scientific">Taklimakanibacter albus</name>
    <dbReference type="NCBI Taxonomy" id="2800327"/>
    <lineage>
        <taxon>Bacteria</taxon>
        <taxon>Pseudomonadati</taxon>
        <taxon>Pseudomonadota</taxon>
        <taxon>Alphaproteobacteria</taxon>
        <taxon>Hyphomicrobiales</taxon>
        <taxon>Aestuariivirgaceae</taxon>
        <taxon>Taklimakanibacter</taxon>
    </lineage>
</organism>
<protein>
    <submittedName>
        <fullName evidence="1">Uncharacterized protein</fullName>
    </submittedName>
</protein>
<proteinExistence type="predicted"/>
<gene>
    <name evidence="1" type="ORF">JHL16_06470</name>
</gene>